<proteinExistence type="predicted"/>
<comment type="caution">
    <text evidence="1">The sequence shown here is derived from an EMBL/GenBank/DDBJ whole genome shotgun (WGS) entry which is preliminary data.</text>
</comment>
<evidence type="ECO:0000313" key="2">
    <source>
        <dbReference type="Proteomes" id="UP001597180"/>
    </source>
</evidence>
<dbReference type="RefSeq" id="WP_345585350.1">
    <property type="nucleotide sequence ID" value="NZ_BAABJG010000002.1"/>
</dbReference>
<sequence length="290" mass="34767">MIGEKQCKTCKEVKLITEFSSKENNCKQCLRSKSKENLLKRALEPKEFVIEKQCARCKKIKHRSEFFKDKYTKDGLRSSCHDCGKLLSLEYDLAIKAKREANPELYQVPKKKCPYCKELKHRSEFSKHSFKLDGLQTYCKFCRKELDKKRREQFVEKVIVEKRCKKCRETKKTIEFTKSVSSKDGFSNTCRACLSIQYRNRKREKQIKERIEAINYVEIEKAIPKEIDLNQTKICSRCRLEKTLREFNYSYTVKRFRSECKQCGKEIRHNYTVNNEIKRLQRLKQRRDSE</sequence>
<dbReference type="EMBL" id="JBHTLU010000009">
    <property type="protein sequence ID" value="MFD1219236.1"/>
    <property type="molecule type" value="Genomic_DNA"/>
</dbReference>
<keyword evidence="2" id="KW-1185">Reference proteome</keyword>
<evidence type="ECO:0000313" key="1">
    <source>
        <dbReference type="EMBL" id="MFD1219236.1"/>
    </source>
</evidence>
<dbReference type="Proteomes" id="UP001597180">
    <property type="component" value="Unassembled WGS sequence"/>
</dbReference>
<protein>
    <submittedName>
        <fullName evidence="1">Uncharacterized protein</fullName>
    </submittedName>
</protein>
<name>A0ABW3UHK1_9BACL</name>
<organism evidence="1 2">
    <name type="scientific">Paenibacillus vulneris</name>
    <dbReference type="NCBI Taxonomy" id="1133364"/>
    <lineage>
        <taxon>Bacteria</taxon>
        <taxon>Bacillati</taxon>
        <taxon>Bacillota</taxon>
        <taxon>Bacilli</taxon>
        <taxon>Bacillales</taxon>
        <taxon>Paenibacillaceae</taxon>
        <taxon>Paenibacillus</taxon>
    </lineage>
</organism>
<gene>
    <name evidence="1" type="ORF">ACFQ4B_03805</name>
</gene>
<accession>A0ABW3UHK1</accession>
<reference evidence="2" key="1">
    <citation type="journal article" date="2019" name="Int. J. Syst. Evol. Microbiol.">
        <title>The Global Catalogue of Microorganisms (GCM) 10K type strain sequencing project: providing services to taxonomists for standard genome sequencing and annotation.</title>
        <authorList>
            <consortium name="The Broad Institute Genomics Platform"/>
            <consortium name="The Broad Institute Genome Sequencing Center for Infectious Disease"/>
            <person name="Wu L."/>
            <person name="Ma J."/>
        </authorList>
    </citation>
    <scope>NUCLEOTIDE SEQUENCE [LARGE SCALE GENOMIC DNA]</scope>
    <source>
        <strain evidence="2">CCUG 53270</strain>
    </source>
</reference>